<keyword evidence="2" id="KW-1185">Reference proteome</keyword>
<organism evidence="1 2">
    <name type="scientific">Pyronema omphalodes (strain CBS 100304)</name>
    <name type="common">Pyronema confluens</name>
    <dbReference type="NCBI Taxonomy" id="1076935"/>
    <lineage>
        <taxon>Eukaryota</taxon>
        <taxon>Fungi</taxon>
        <taxon>Dikarya</taxon>
        <taxon>Ascomycota</taxon>
        <taxon>Pezizomycotina</taxon>
        <taxon>Pezizomycetes</taxon>
        <taxon>Pezizales</taxon>
        <taxon>Pyronemataceae</taxon>
        <taxon>Pyronema</taxon>
    </lineage>
</organism>
<reference evidence="1 2" key="1">
    <citation type="journal article" date="2013" name="PLoS Genet.">
        <title>The genome and development-dependent transcriptomes of Pyronema confluens: a window into fungal evolution.</title>
        <authorList>
            <person name="Traeger S."/>
            <person name="Altegoer F."/>
            <person name="Freitag M."/>
            <person name="Gabaldon T."/>
            <person name="Kempken F."/>
            <person name="Kumar A."/>
            <person name="Marcet-Houben M."/>
            <person name="Poggeler S."/>
            <person name="Stajich J.E."/>
            <person name="Nowrousian M."/>
        </authorList>
    </citation>
    <scope>NUCLEOTIDE SEQUENCE [LARGE SCALE GENOMIC DNA]</scope>
    <source>
        <strain evidence="2">CBS 100304</strain>
        <tissue evidence="1">Vegetative mycelium</tissue>
    </source>
</reference>
<accession>U4LTB3</accession>
<gene>
    <name evidence="1" type="ORF">PCON_09020</name>
</gene>
<sequence length="18" mass="2240">MILQLRPSRMYVLQYSKI</sequence>
<protein>
    <submittedName>
        <fullName evidence="1">Uncharacterized protein</fullName>
    </submittedName>
</protein>
<name>U4LTB3_PYROM</name>
<dbReference type="Proteomes" id="UP000018144">
    <property type="component" value="Unassembled WGS sequence"/>
</dbReference>
<evidence type="ECO:0000313" key="2">
    <source>
        <dbReference type="Proteomes" id="UP000018144"/>
    </source>
</evidence>
<dbReference type="EMBL" id="HF935464">
    <property type="protein sequence ID" value="CCX30681.1"/>
    <property type="molecule type" value="Genomic_DNA"/>
</dbReference>
<dbReference type="AlphaFoldDB" id="U4LTB3"/>
<proteinExistence type="predicted"/>
<evidence type="ECO:0000313" key="1">
    <source>
        <dbReference type="EMBL" id="CCX30681.1"/>
    </source>
</evidence>